<sequence>MYYKNKYLPLATSNSTTKKVYHKEEPKNYQNNDLLKYFKEQFYVTFMENILNESNGYLENITYLMETRKCCGPNGGADLMKTDGLDPKILPMFCRSESTEEYGKKCFKEFRKMNKLSNLDFINKVTLSYSAVIILLVVAKIILKMFLHKNSTETPKKEKHSKPKAESETDMETDMDIDMETDM</sequence>
<feature type="compositionally biased region" description="Acidic residues" evidence="1">
    <location>
        <begin position="168"/>
        <end position="183"/>
    </location>
</feature>
<organism evidence="3">
    <name type="scientific">Cuerna arida</name>
    <dbReference type="NCBI Taxonomy" id="1464854"/>
    <lineage>
        <taxon>Eukaryota</taxon>
        <taxon>Metazoa</taxon>
        <taxon>Ecdysozoa</taxon>
        <taxon>Arthropoda</taxon>
        <taxon>Hexapoda</taxon>
        <taxon>Insecta</taxon>
        <taxon>Pterygota</taxon>
        <taxon>Neoptera</taxon>
        <taxon>Paraneoptera</taxon>
        <taxon>Hemiptera</taxon>
        <taxon>Auchenorrhyncha</taxon>
        <taxon>Membracoidea</taxon>
        <taxon>Cicadellidae</taxon>
        <taxon>Cicadellinae</taxon>
        <taxon>Proconiini</taxon>
        <taxon>Cuerna</taxon>
    </lineage>
</organism>
<evidence type="ECO:0000256" key="2">
    <source>
        <dbReference type="SAM" id="Phobius"/>
    </source>
</evidence>
<evidence type="ECO:0000313" key="3">
    <source>
        <dbReference type="EMBL" id="JAS57608.1"/>
    </source>
</evidence>
<keyword evidence="2" id="KW-1133">Transmembrane helix</keyword>
<evidence type="ECO:0000256" key="1">
    <source>
        <dbReference type="SAM" id="MobiDB-lite"/>
    </source>
</evidence>
<feature type="non-terminal residue" evidence="3">
    <location>
        <position position="183"/>
    </location>
</feature>
<keyword evidence="2" id="KW-0812">Transmembrane</keyword>
<name>A0A1B6G590_9HEMI</name>
<dbReference type="EMBL" id="GECZ01012161">
    <property type="protein sequence ID" value="JAS57608.1"/>
    <property type="molecule type" value="Transcribed_RNA"/>
</dbReference>
<feature type="region of interest" description="Disordered" evidence="1">
    <location>
        <begin position="153"/>
        <end position="183"/>
    </location>
</feature>
<proteinExistence type="predicted"/>
<accession>A0A1B6G590</accession>
<dbReference type="InterPro" id="IPR008952">
    <property type="entry name" value="Tetraspanin_EC2_sf"/>
</dbReference>
<dbReference type="AlphaFoldDB" id="A0A1B6G590"/>
<keyword evidence="2" id="KW-0472">Membrane</keyword>
<gene>
    <name evidence="3" type="ORF">g.4757</name>
</gene>
<reference evidence="3" key="1">
    <citation type="submission" date="2015-11" db="EMBL/GenBank/DDBJ databases">
        <title>De novo transcriptome assembly of four potential Pierce s Disease insect vectors from Arizona vineyards.</title>
        <authorList>
            <person name="Tassone E.E."/>
        </authorList>
    </citation>
    <scope>NUCLEOTIDE SEQUENCE</scope>
</reference>
<protein>
    <submittedName>
        <fullName evidence="3">Uncharacterized protein</fullName>
    </submittedName>
</protein>
<dbReference type="SUPFAM" id="SSF48652">
    <property type="entry name" value="Tetraspanin"/>
    <property type="match status" value="1"/>
</dbReference>
<feature type="transmembrane region" description="Helical" evidence="2">
    <location>
        <begin position="127"/>
        <end position="147"/>
    </location>
</feature>
<dbReference type="GO" id="GO:0016020">
    <property type="term" value="C:membrane"/>
    <property type="evidence" value="ECO:0007669"/>
    <property type="project" value="InterPro"/>
</dbReference>